<dbReference type="EMBL" id="JAWDEY010000008">
    <property type="protein sequence ID" value="KAK6590215.1"/>
    <property type="molecule type" value="Genomic_DNA"/>
</dbReference>
<name>A0AAV9Y1A1_9CRYT</name>
<gene>
    <name evidence="1" type="ORF">RS030_172671</name>
</gene>
<evidence type="ECO:0000313" key="1">
    <source>
        <dbReference type="EMBL" id="KAK6590215.1"/>
    </source>
</evidence>
<sequence length="643" mass="74646">MGGLTNNGTKSGIQVYDDRLHKCDDTEALHARTLLYLFLSLGALKTEGCRRLPNEYKAFEIFVILKKRDLVTGIVKDIGKEPIYPVNYCTPFENSKIYIYFNFNSVDNVVDYLEKNELTFDLYLSLDNLNINLLLNERINDIISPMNDIEKNYNISSSENGFKTCLVLKLEWCIAHSNKVQDFGLGLNHLHRNKIKMTGVCNDNLKGSANSVKMNYKTALWLPEKLYFIYEDMIFYDPLNSLAYESQTTERSTVPMNGESSLQRGLREETQSRNHEKFGGLKIKLTSISLKEEGFIRIYDRFPKHCGQKSFKVFLQHCIKNKDGENLTPYRGSWSILTLRRTRSSMNTGDFSYSKLYSSNLNIYSRITEVFFEDISDKYFFVKCTVSNTLSDCTEDSVSDLDVLFVGRLSLSVQINKKAIVKLYKNLSSRISIGYINLELNDIGHKIYIPKTDDLSSTSPIHNLCVFKKRINVNNILDELSLLFFYIYLHVEMRSKVEDKNPKDILEELYFRVTKSLKHSYLNMANISKFIEAFIPPDHYFLGCLTELVEKTNDEAIMIETNEILNQLLFPHLVLLKKIYKHIFTGNTHLERTQFARICNSLGVRESFAVAWFEMMRRNSDKGVSIESYIYCINHYRVRNIFK</sequence>
<dbReference type="AlphaFoldDB" id="A0AAV9Y1A1"/>
<organism evidence="1 2">
    <name type="scientific">Cryptosporidium xiaoi</name>
    <dbReference type="NCBI Taxonomy" id="659607"/>
    <lineage>
        <taxon>Eukaryota</taxon>
        <taxon>Sar</taxon>
        <taxon>Alveolata</taxon>
        <taxon>Apicomplexa</taxon>
        <taxon>Conoidasida</taxon>
        <taxon>Coccidia</taxon>
        <taxon>Eucoccidiorida</taxon>
        <taxon>Eimeriorina</taxon>
        <taxon>Cryptosporidiidae</taxon>
        <taxon>Cryptosporidium</taxon>
    </lineage>
</organism>
<evidence type="ECO:0000313" key="2">
    <source>
        <dbReference type="Proteomes" id="UP001311799"/>
    </source>
</evidence>
<proteinExistence type="predicted"/>
<dbReference type="Proteomes" id="UP001311799">
    <property type="component" value="Unassembled WGS sequence"/>
</dbReference>
<keyword evidence="2" id="KW-1185">Reference proteome</keyword>
<protein>
    <submittedName>
        <fullName evidence="1">Uncharacterized protein</fullName>
    </submittedName>
</protein>
<accession>A0AAV9Y1A1</accession>
<comment type="caution">
    <text evidence="1">The sequence shown here is derived from an EMBL/GenBank/DDBJ whole genome shotgun (WGS) entry which is preliminary data.</text>
</comment>
<reference evidence="1 2" key="1">
    <citation type="submission" date="2023-10" db="EMBL/GenBank/DDBJ databases">
        <title>Comparative genomics analysis reveals potential genetic determinants of host preference in Cryptosporidium xiaoi.</title>
        <authorList>
            <person name="Xiao L."/>
            <person name="Li J."/>
        </authorList>
    </citation>
    <scope>NUCLEOTIDE SEQUENCE [LARGE SCALE GENOMIC DNA]</scope>
    <source>
        <strain evidence="1 2">52996</strain>
    </source>
</reference>